<feature type="domain" description="Rod shape-determining protein MreC beta-barrel core" evidence="6">
    <location>
        <begin position="132"/>
        <end position="276"/>
    </location>
</feature>
<dbReference type="GO" id="GO:0005886">
    <property type="term" value="C:plasma membrane"/>
    <property type="evidence" value="ECO:0007669"/>
    <property type="project" value="TreeGrafter"/>
</dbReference>
<feature type="coiled-coil region" evidence="5">
    <location>
        <begin position="74"/>
        <end position="111"/>
    </location>
</feature>
<evidence type="ECO:0000256" key="4">
    <source>
        <dbReference type="ARBA" id="ARBA00032089"/>
    </source>
</evidence>
<evidence type="ECO:0000256" key="3">
    <source>
        <dbReference type="ARBA" id="ARBA00022960"/>
    </source>
</evidence>
<organism evidence="7">
    <name type="scientific">Thermosulfidibacter takaii</name>
    <dbReference type="NCBI Taxonomy" id="412593"/>
    <lineage>
        <taxon>Bacteria</taxon>
        <taxon>Pseudomonadati</taxon>
        <taxon>Thermosulfidibacterota</taxon>
        <taxon>Thermosulfidibacteria</taxon>
        <taxon>Thermosulfidibacterales</taxon>
        <taxon>Thermosulfidibacteraceae</taxon>
    </lineage>
</organism>
<evidence type="ECO:0000256" key="5">
    <source>
        <dbReference type="SAM" id="Coils"/>
    </source>
</evidence>
<sequence>MGEKRLRLTIFLLLFFLSLSGIMADLKGGAIMKALPPLEWAAGKLYFLADQAKSKGIKEMENLIQSIKGHFVSAKQLQREIHEKEKLLKKLRRLTRELTTYREAYRENEKLKALLKVRDTLKYKTVGAYPVGGSPSPWSNSIIINVGTRDGVDRGSAVLDEQGVVGIVTEAHKEWSKATLITDPSFSIHVVDSRSGVIGVVKGTGKKWCTLNYVVEDRDVKPGDLLVTSGMAGVYPKGYPVGTVVEIEREPGNLFMEAWVKPKVRFSRLSYLLVVQSRRKNP</sequence>
<proteinExistence type="inferred from homology"/>
<keyword evidence="3" id="KW-0133">Cell shape</keyword>
<comment type="similarity">
    <text evidence="1">Belongs to the MreC family.</text>
</comment>
<comment type="caution">
    <text evidence="7">The sequence shown here is derived from an EMBL/GenBank/DDBJ whole genome shotgun (WGS) entry which is preliminary data.</text>
</comment>
<dbReference type="InterPro" id="IPR055342">
    <property type="entry name" value="MreC_beta-barrel_core"/>
</dbReference>
<protein>
    <recommendedName>
        <fullName evidence="2">Cell shape-determining protein MreC</fullName>
    </recommendedName>
    <alternativeName>
        <fullName evidence="4">Cell shape protein MreC</fullName>
    </alternativeName>
</protein>
<dbReference type="Gene3D" id="2.40.10.350">
    <property type="entry name" value="Rod shape-determining protein MreC, domain 2"/>
    <property type="match status" value="1"/>
</dbReference>
<dbReference type="AlphaFoldDB" id="A0A7C0U5M4"/>
<gene>
    <name evidence="7" type="primary">mreC</name>
    <name evidence="7" type="ORF">ENF32_01400</name>
</gene>
<dbReference type="Pfam" id="PF04085">
    <property type="entry name" value="MreC"/>
    <property type="match status" value="1"/>
</dbReference>
<dbReference type="GO" id="GO:0008360">
    <property type="term" value="P:regulation of cell shape"/>
    <property type="evidence" value="ECO:0007669"/>
    <property type="project" value="UniProtKB-KW"/>
</dbReference>
<evidence type="ECO:0000313" key="7">
    <source>
        <dbReference type="EMBL" id="HDD52708.1"/>
    </source>
</evidence>
<dbReference type="PANTHER" id="PTHR34138:SF1">
    <property type="entry name" value="CELL SHAPE-DETERMINING PROTEIN MREC"/>
    <property type="match status" value="1"/>
</dbReference>
<dbReference type="NCBIfam" id="TIGR00219">
    <property type="entry name" value="mreC"/>
    <property type="match status" value="1"/>
</dbReference>
<dbReference type="InterPro" id="IPR042175">
    <property type="entry name" value="Cell/Rod_MreC_2"/>
</dbReference>
<evidence type="ECO:0000256" key="2">
    <source>
        <dbReference type="ARBA" id="ARBA00013855"/>
    </source>
</evidence>
<reference evidence="7" key="1">
    <citation type="journal article" date="2020" name="mSystems">
        <title>Genome- and Community-Level Interaction Insights into Carbon Utilization and Element Cycling Functions of Hydrothermarchaeota in Hydrothermal Sediment.</title>
        <authorList>
            <person name="Zhou Z."/>
            <person name="Liu Y."/>
            <person name="Xu W."/>
            <person name="Pan J."/>
            <person name="Luo Z.H."/>
            <person name="Li M."/>
        </authorList>
    </citation>
    <scope>NUCLEOTIDE SEQUENCE [LARGE SCALE GENOMIC DNA]</scope>
    <source>
        <strain evidence="7">HyVt-115</strain>
    </source>
</reference>
<accession>A0A7C0U5M4</accession>
<dbReference type="InterPro" id="IPR007221">
    <property type="entry name" value="MreC"/>
</dbReference>
<dbReference type="PANTHER" id="PTHR34138">
    <property type="entry name" value="CELL SHAPE-DETERMINING PROTEIN MREC"/>
    <property type="match status" value="1"/>
</dbReference>
<name>A0A7C0U5M4_9BACT</name>
<dbReference type="InterPro" id="IPR042177">
    <property type="entry name" value="Cell/Rod_1"/>
</dbReference>
<evidence type="ECO:0000259" key="6">
    <source>
        <dbReference type="Pfam" id="PF04085"/>
    </source>
</evidence>
<evidence type="ECO:0000256" key="1">
    <source>
        <dbReference type="ARBA" id="ARBA00009369"/>
    </source>
</evidence>
<dbReference type="EMBL" id="DQWS01000052">
    <property type="protein sequence ID" value="HDD52708.1"/>
    <property type="molecule type" value="Genomic_DNA"/>
</dbReference>
<dbReference type="Gene3D" id="2.40.10.340">
    <property type="entry name" value="Rod shape-determining protein MreC, domain 1"/>
    <property type="match status" value="1"/>
</dbReference>
<keyword evidence="5" id="KW-0175">Coiled coil</keyword>
<dbReference type="Proteomes" id="UP000885690">
    <property type="component" value="Unassembled WGS sequence"/>
</dbReference>